<sequence>MALGKYSRVDNRSSSSGSYCSTVPIVLFMGLCLVGIWMITSSWVVPIQNGDYTPEEKKNHVKDQFALVIMDNNSGNKPQFEDKLDDQGKDAPQRDSNVSLAKDDGKTNFNAKENNKNTEETKLEKSKKDNEQSNTLSEKSKKDNEQSNPEGGVRNNDSGENLGGQRSENSNEKPFSNENDKNSNSDDAEKKRNESSSWTKGNKVDKNTDKVLHKRSDGQVKKNSSDEVFPSGAQSQSSDGQVQMKSSQMKFFHLSVPDIAWGKRSRVLLDVGCGVASFGGYLFERNVLSMSLAPKDEHEAQSALERGIPAVSAVMGTKRLPYPSSAFDQYAYGKLLLKFNRLLRPGGFFVRSANPVYRRKGKNVEIRSQQEPPLYPESDDPNATCGLRDGQKGWKNHLIGSRVPKSEFTANQHQTADSEYWKNRVTRSYINCMGIDWLYVQNVMDMRTIYGGFAAALKDKNFWVMNVVPINSPDTLPIIFERGFGCRGRSNTKAGREAHCLGQCLDDERAGGYVPVHALGSQEEILQG</sequence>
<dbReference type="EC" id="2.1.1.-" evidence="8"/>
<accession>A0A6A3A6Q6</accession>
<dbReference type="SUPFAM" id="SSF53335">
    <property type="entry name" value="S-adenosyl-L-methionine-dependent methyltransferases"/>
    <property type="match status" value="1"/>
</dbReference>
<dbReference type="GO" id="GO:0016020">
    <property type="term" value="C:membrane"/>
    <property type="evidence" value="ECO:0007669"/>
    <property type="project" value="UniProtKB-SubCell"/>
</dbReference>
<organism evidence="10 11">
    <name type="scientific">Hibiscus syriacus</name>
    <name type="common">Rose of Sharon</name>
    <dbReference type="NCBI Taxonomy" id="106335"/>
    <lineage>
        <taxon>Eukaryota</taxon>
        <taxon>Viridiplantae</taxon>
        <taxon>Streptophyta</taxon>
        <taxon>Embryophyta</taxon>
        <taxon>Tracheophyta</taxon>
        <taxon>Spermatophyta</taxon>
        <taxon>Magnoliopsida</taxon>
        <taxon>eudicotyledons</taxon>
        <taxon>Gunneridae</taxon>
        <taxon>Pentapetalae</taxon>
        <taxon>rosids</taxon>
        <taxon>malvids</taxon>
        <taxon>Malvales</taxon>
        <taxon>Malvaceae</taxon>
        <taxon>Malvoideae</taxon>
        <taxon>Hibiscus</taxon>
    </lineage>
</organism>
<evidence type="ECO:0000256" key="3">
    <source>
        <dbReference type="ARBA" id="ARBA00022603"/>
    </source>
</evidence>
<keyword evidence="4 8" id="KW-0808">Transferase</keyword>
<evidence type="ECO:0000256" key="2">
    <source>
        <dbReference type="ARBA" id="ARBA00008361"/>
    </source>
</evidence>
<feature type="compositionally biased region" description="Basic and acidic residues" evidence="9">
    <location>
        <begin position="113"/>
        <end position="131"/>
    </location>
</feature>
<keyword evidence="5 8" id="KW-0735">Signal-anchor</keyword>
<keyword evidence="8" id="KW-0472">Membrane</keyword>
<evidence type="ECO:0000256" key="8">
    <source>
        <dbReference type="RuleBase" id="RU366043"/>
    </source>
</evidence>
<comment type="similarity">
    <text evidence="2 8">Belongs to the methyltransferase superfamily.</text>
</comment>
<feature type="transmembrane region" description="Helical" evidence="8">
    <location>
        <begin position="21"/>
        <end position="39"/>
    </location>
</feature>
<feature type="compositionally biased region" description="Basic and acidic residues" evidence="9">
    <location>
        <begin position="202"/>
        <end position="225"/>
    </location>
</feature>
<feature type="region of interest" description="Disordered" evidence="9">
    <location>
        <begin position="72"/>
        <end position="244"/>
    </location>
</feature>
<dbReference type="GO" id="GO:0032259">
    <property type="term" value="P:methylation"/>
    <property type="evidence" value="ECO:0007669"/>
    <property type="project" value="UniProtKB-KW"/>
</dbReference>
<dbReference type="GO" id="GO:0005768">
    <property type="term" value="C:endosome"/>
    <property type="evidence" value="ECO:0007669"/>
    <property type="project" value="TreeGrafter"/>
</dbReference>
<keyword evidence="3 8" id="KW-0489">Methyltransferase</keyword>
<dbReference type="GO" id="GO:0008168">
    <property type="term" value="F:methyltransferase activity"/>
    <property type="evidence" value="ECO:0007669"/>
    <property type="project" value="UniProtKB-UniRule"/>
</dbReference>
<keyword evidence="11" id="KW-1185">Reference proteome</keyword>
<reference evidence="10" key="1">
    <citation type="submission" date="2019-09" db="EMBL/GenBank/DDBJ databases">
        <title>Draft genome information of white flower Hibiscus syriacus.</title>
        <authorList>
            <person name="Kim Y.-M."/>
        </authorList>
    </citation>
    <scope>NUCLEOTIDE SEQUENCE [LARGE SCALE GENOMIC DNA]</scope>
    <source>
        <strain evidence="10">YM2019G1</strain>
    </source>
</reference>
<dbReference type="GO" id="GO:0005802">
    <property type="term" value="C:trans-Golgi network"/>
    <property type="evidence" value="ECO:0007669"/>
    <property type="project" value="TreeGrafter"/>
</dbReference>
<protein>
    <recommendedName>
        <fullName evidence="8">Methyltransferase</fullName>
        <ecNumber evidence="8">2.1.1.-</ecNumber>
    </recommendedName>
</protein>
<dbReference type="InterPro" id="IPR004159">
    <property type="entry name" value="Put_SAM_MeTrfase"/>
</dbReference>
<keyword evidence="6 8" id="KW-0325">Glycoprotein</keyword>
<keyword evidence="8" id="KW-1133">Transmembrane helix</keyword>
<dbReference type="Pfam" id="PF03141">
    <property type="entry name" value="Methyltransf_29"/>
    <property type="match status" value="2"/>
</dbReference>
<keyword evidence="8" id="KW-0812">Transmembrane</keyword>
<evidence type="ECO:0000313" key="11">
    <source>
        <dbReference type="Proteomes" id="UP000436088"/>
    </source>
</evidence>
<dbReference type="InterPro" id="IPR029063">
    <property type="entry name" value="SAM-dependent_MTases_sf"/>
</dbReference>
<gene>
    <name evidence="10" type="ORF">F3Y22_tig00110569pilonHSYRG00341</name>
</gene>
<evidence type="ECO:0000256" key="4">
    <source>
        <dbReference type="ARBA" id="ARBA00022679"/>
    </source>
</evidence>
<feature type="compositionally biased region" description="Basic and acidic residues" evidence="9">
    <location>
        <begin position="79"/>
        <end position="93"/>
    </location>
</feature>
<comment type="subcellular location">
    <subcellularLocation>
        <location evidence="7">Endomembrane system</location>
        <topology evidence="7">Single-pass membrane protein</topology>
    </subcellularLocation>
    <subcellularLocation>
        <location evidence="1 8">Membrane</location>
        <topology evidence="1 8">Single-pass type II membrane protein</topology>
    </subcellularLocation>
</comment>
<dbReference type="EMBL" id="VEPZ02001033">
    <property type="protein sequence ID" value="KAE8700031.1"/>
    <property type="molecule type" value="Genomic_DNA"/>
</dbReference>
<evidence type="ECO:0000313" key="10">
    <source>
        <dbReference type="EMBL" id="KAE8700031.1"/>
    </source>
</evidence>
<feature type="compositionally biased region" description="Basic and acidic residues" evidence="9">
    <location>
        <begin position="178"/>
        <end position="194"/>
    </location>
</feature>
<evidence type="ECO:0000256" key="9">
    <source>
        <dbReference type="SAM" id="MobiDB-lite"/>
    </source>
</evidence>
<evidence type="ECO:0000256" key="5">
    <source>
        <dbReference type="ARBA" id="ARBA00022968"/>
    </source>
</evidence>
<feature type="compositionally biased region" description="Polar residues" evidence="9">
    <location>
        <begin position="232"/>
        <end position="244"/>
    </location>
</feature>
<comment type="caution">
    <text evidence="10">The sequence shown here is derived from an EMBL/GenBank/DDBJ whole genome shotgun (WGS) entry which is preliminary data.</text>
</comment>
<proteinExistence type="inferred from homology"/>
<dbReference type="PANTHER" id="PTHR10108">
    <property type="entry name" value="SAM-DEPENDENT METHYLTRANSFERASE"/>
    <property type="match status" value="1"/>
</dbReference>
<name>A0A6A3A6Q6_HIBSY</name>
<evidence type="ECO:0000256" key="6">
    <source>
        <dbReference type="ARBA" id="ARBA00023180"/>
    </source>
</evidence>
<evidence type="ECO:0000256" key="7">
    <source>
        <dbReference type="ARBA" id="ARBA00037847"/>
    </source>
</evidence>
<dbReference type="AlphaFoldDB" id="A0A6A3A6Q6"/>
<dbReference type="Proteomes" id="UP000436088">
    <property type="component" value="Unassembled WGS sequence"/>
</dbReference>
<evidence type="ECO:0000256" key="1">
    <source>
        <dbReference type="ARBA" id="ARBA00004606"/>
    </source>
</evidence>
<dbReference type="PANTHER" id="PTHR10108:SF1130">
    <property type="entry name" value="METHYLTRANSFERASE PMT26-RELATED"/>
    <property type="match status" value="1"/>
</dbReference>
<feature type="compositionally biased region" description="Polar residues" evidence="9">
    <location>
        <begin position="155"/>
        <end position="174"/>
    </location>
</feature>